<accession>A0A8H6R886</accession>
<evidence type="ECO:0000256" key="1">
    <source>
        <dbReference type="SAM" id="MobiDB-lite"/>
    </source>
</evidence>
<protein>
    <submittedName>
        <fullName evidence="2">Uncharacterized protein</fullName>
    </submittedName>
</protein>
<evidence type="ECO:0000313" key="2">
    <source>
        <dbReference type="EMBL" id="KAF7185657.1"/>
    </source>
</evidence>
<dbReference type="AlphaFoldDB" id="A0A8H6R886"/>
<dbReference type="EMBL" id="JABCIY010000313">
    <property type="protein sequence ID" value="KAF7185657.1"/>
    <property type="molecule type" value="Genomic_DNA"/>
</dbReference>
<feature type="region of interest" description="Disordered" evidence="1">
    <location>
        <begin position="135"/>
        <end position="301"/>
    </location>
</feature>
<feature type="compositionally biased region" description="Basic and acidic residues" evidence="1">
    <location>
        <begin position="634"/>
        <end position="646"/>
    </location>
</feature>
<name>A0A8H6R886_9PEZI</name>
<feature type="compositionally biased region" description="Polar residues" evidence="1">
    <location>
        <begin position="479"/>
        <end position="521"/>
    </location>
</feature>
<feature type="compositionally biased region" description="Polar residues" evidence="1">
    <location>
        <begin position="166"/>
        <end position="178"/>
    </location>
</feature>
<feature type="compositionally biased region" description="Low complexity" evidence="1">
    <location>
        <begin position="370"/>
        <end position="381"/>
    </location>
</feature>
<feature type="compositionally biased region" description="Polar residues" evidence="1">
    <location>
        <begin position="196"/>
        <end position="205"/>
    </location>
</feature>
<feature type="region of interest" description="Disordered" evidence="1">
    <location>
        <begin position="398"/>
        <end position="665"/>
    </location>
</feature>
<feature type="compositionally biased region" description="Polar residues" evidence="1">
    <location>
        <begin position="441"/>
        <end position="469"/>
    </location>
</feature>
<feature type="compositionally biased region" description="Pro residues" evidence="1">
    <location>
        <begin position="280"/>
        <end position="301"/>
    </location>
</feature>
<evidence type="ECO:0000313" key="3">
    <source>
        <dbReference type="Proteomes" id="UP000660729"/>
    </source>
</evidence>
<comment type="caution">
    <text evidence="2">The sequence shown here is derived from an EMBL/GenBank/DDBJ whole genome shotgun (WGS) entry which is preliminary data.</text>
</comment>
<feature type="region of interest" description="Disordered" evidence="1">
    <location>
        <begin position="819"/>
        <end position="844"/>
    </location>
</feature>
<sequence>MRRKTHSLTYRKPVGAVQAFRTRAWCRTGRSGHGASFKLAIARKMLAMMWFAYSFKQVKRGCCTVACYSSRAFTVHDLERALVKVFARDANPEAALRAPESSSASPMFLGTASRASWTRGFQDSPLLSTTSQHTHFNMAEPPRGPTDHNMSPSRHPRSVHPGQSPAPLQSRPSSTAPNHFQAPPTAVPATHGLGPSTGQQGQHVSAAQYEMRPPLPPLPHPARATAYNPAPPSGPPVQHVPATPNVIGSPLRPLPHPSRASQADGTRAHNTGSSGGQHVPPMPNMGAPPLPFQGQYPPGPAPFMVPDHMRLNMPTLPAEWEAMGMTPPGTPFRRLPLGRQTNGTHPVSPHEARPDGRASSVGFGPGFGGARPPSASPSHGAVSQHVAAVQSGLISRADASSPLRNSRPTPTVVAGPDPPSDSSLQGNRRPSSTLRIAATPDQASGQHHANYMQQQPRPPLSATNISQPQHGIWSRENQEPTTTAQTASPLGQSTFQHHQNLLPQQVQRSVPAVNNSDAQNSMPPPENRRLPADTQNASPTGQAEAPAMINSSSQSDVQNPQGAPGASSSLSRRADSMLPASEPARKRQRLDGAFSPAHPSSASDLPAACTSETSGDGAAASQGSRPQPPGLKDFLQKRQEDARAEGKTSAVIREAPPVQDAEQPSPLDRNCAVCGLDLGDSRVPALLAARLDHLELCMQRETALVSSGPPNVPLADFWSKERMVRSFSTSDLETDMVSNHIQLQKSFDEAYKVYQDPATSIAWKQSQRPSLQQAESDINRTNRDFPMRDETRELVFKRMAAASEEKKERKELVARAFEYGADQNGTLAPESKDKLEEIPKNRGE</sequence>
<gene>
    <name evidence="2" type="ORF">HII31_12998</name>
</gene>
<keyword evidence="3" id="KW-1185">Reference proteome</keyword>
<feature type="compositionally biased region" description="Basic and acidic residues" evidence="1">
    <location>
        <begin position="830"/>
        <end position="844"/>
    </location>
</feature>
<dbReference type="OrthoDB" id="10559904at2759"/>
<proteinExistence type="predicted"/>
<feature type="compositionally biased region" description="Polar residues" evidence="1">
    <location>
        <begin position="549"/>
        <end position="571"/>
    </location>
</feature>
<feature type="compositionally biased region" description="Polar residues" evidence="1">
    <location>
        <begin position="420"/>
        <end position="434"/>
    </location>
</feature>
<organism evidence="2 3">
    <name type="scientific">Pseudocercospora fuligena</name>
    <dbReference type="NCBI Taxonomy" id="685502"/>
    <lineage>
        <taxon>Eukaryota</taxon>
        <taxon>Fungi</taxon>
        <taxon>Dikarya</taxon>
        <taxon>Ascomycota</taxon>
        <taxon>Pezizomycotina</taxon>
        <taxon>Dothideomycetes</taxon>
        <taxon>Dothideomycetidae</taxon>
        <taxon>Mycosphaerellales</taxon>
        <taxon>Mycosphaerellaceae</taxon>
        <taxon>Pseudocercospora</taxon>
    </lineage>
</organism>
<dbReference type="Proteomes" id="UP000660729">
    <property type="component" value="Unassembled WGS sequence"/>
</dbReference>
<reference evidence="2" key="1">
    <citation type="submission" date="2020-04" db="EMBL/GenBank/DDBJ databases">
        <title>Draft genome resource of the tomato pathogen Pseudocercospora fuligena.</title>
        <authorList>
            <person name="Zaccaron A."/>
        </authorList>
    </citation>
    <scope>NUCLEOTIDE SEQUENCE</scope>
    <source>
        <strain evidence="2">PF001</strain>
    </source>
</reference>
<feature type="region of interest" description="Disordered" evidence="1">
    <location>
        <begin position="322"/>
        <end position="386"/>
    </location>
</feature>
<feature type="compositionally biased region" description="Polar residues" evidence="1">
    <location>
        <begin position="259"/>
        <end position="272"/>
    </location>
</feature>